<dbReference type="STRING" id="89784.SAMN04489725_11363"/>
<dbReference type="PANTHER" id="PTHR43553">
    <property type="entry name" value="HEAVY METAL TRANSPORTER"/>
    <property type="match status" value="1"/>
</dbReference>
<dbReference type="EMBL" id="FNOJ01000013">
    <property type="protein sequence ID" value="SDW75339.1"/>
    <property type="molecule type" value="Genomic_DNA"/>
</dbReference>
<proteinExistence type="inferred from homology"/>
<evidence type="ECO:0000256" key="3">
    <source>
        <dbReference type="ARBA" id="ARBA00022475"/>
    </source>
</evidence>
<dbReference type="RefSeq" id="WP_074693404.1">
    <property type="nucleotide sequence ID" value="NZ_BSRA01000017.1"/>
</dbReference>
<dbReference type="CDD" id="cd03225">
    <property type="entry name" value="ABC_cobalt_CbiO_domain1"/>
    <property type="match status" value="1"/>
</dbReference>
<evidence type="ECO:0000256" key="5">
    <source>
        <dbReference type="ARBA" id="ARBA00022840"/>
    </source>
</evidence>
<dbReference type="GO" id="GO:0005524">
    <property type="term" value="F:ATP binding"/>
    <property type="evidence" value="ECO:0007669"/>
    <property type="project" value="UniProtKB-KW"/>
</dbReference>
<dbReference type="EMBL" id="BSRA01000017">
    <property type="protein sequence ID" value="GLV14812.1"/>
    <property type="molecule type" value="Genomic_DNA"/>
</dbReference>
<gene>
    <name evidence="9" type="primary">ecfA1</name>
    <name evidence="9" type="ORF">Heshes_24960</name>
    <name evidence="10" type="ORF">SAMN04489725_11363</name>
</gene>
<dbReference type="Proteomes" id="UP001157137">
    <property type="component" value="Unassembled WGS sequence"/>
</dbReference>
<keyword evidence="11" id="KW-1185">Reference proteome</keyword>
<dbReference type="AlphaFoldDB" id="A0A1H2W5H7"/>
<evidence type="ECO:0000259" key="8">
    <source>
        <dbReference type="PROSITE" id="PS50893"/>
    </source>
</evidence>
<sequence length="285" mass="30994">MKSVAISIEWERVVVRRVGATHAVLCDISFAIRAGQMVAVVGHNGAGKTTLARVMTGLIPIAAGAVKVFGQPLPTQRRLVQMGFQPPSAQLLGTTIAEELAIALAARPCETGEVESDARRMQAEMHALCRRFGLNMPLTTPVHHLSGGQVARLCIASAIASGAYILVMDETQAELDPAARQAMRQLFRDLAEQGRTILLITHDMEDVLAADRVLVLEAGRLVDDLPVRSFFYSERGGATPCQQHGFEEPFLVRAARSTNHRLGLRLSPVTEMEWTEGLQHVSACR</sequence>
<evidence type="ECO:0000256" key="4">
    <source>
        <dbReference type="ARBA" id="ARBA00022741"/>
    </source>
</evidence>
<keyword evidence="3" id="KW-1003">Cell membrane</keyword>
<feature type="domain" description="ABC transporter" evidence="8">
    <location>
        <begin position="8"/>
        <end position="243"/>
    </location>
</feature>
<evidence type="ECO:0000313" key="11">
    <source>
        <dbReference type="Proteomes" id="UP000182589"/>
    </source>
</evidence>
<evidence type="ECO:0000256" key="6">
    <source>
        <dbReference type="ARBA" id="ARBA00022967"/>
    </source>
</evidence>
<dbReference type="InterPro" id="IPR015856">
    <property type="entry name" value="ABC_transpr_CbiO/EcfA_su"/>
</dbReference>
<reference evidence="9" key="3">
    <citation type="submission" date="2023-02" db="EMBL/GenBank/DDBJ databases">
        <title>Proposal of a novel subspecies: Alicyclobacillus hesperidum subspecies aegle.</title>
        <authorList>
            <person name="Goto K."/>
            <person name="Fujii T."/>
            <person name="Yasui K."/>
            <person name="Mochida K."/>
            <person name="Kato-Tanaka Y."/>
            <person name="Morohoshi S."/>
            <person name="An S.Y."/>
            <person name="Kasai H."/>
            <person name="Yokota A."/>
        </authorList>
    </citation>
    <scope>NUCLEOTIDE SEQUENCE</scope>
    <source>
        <strain evidence="9">DSM 12766</strain>
    </source>
</reference>
<organism evidence="10 11">
    <name type="scientific">Alicyclobacillus hesperidum</name>
    <dbReference type="NCBI Taxonomy" id="89784"/>
    <lineage>
        <taxon>Bacteria</taxon>
        <taxon>Bacillati</taxon>
        <taxon>Bacillota</taxon>
        <taxon>Bacilli</taxon>
        <taxon>Bacillales</taxon>
        <taxon>Alicyclobacillaceae</taxon>
        <taxon>Alicyclobacillus</taxon>
    </lineage>
</organism>
<keyword evidence="5 10" id="KW-0067">ATP-binding</keyword>
<keyword evidence="7" id="KW-0472">Membrane</keyword>
<dbReference type="GO" id="GO:0042626">
    <property type="term" value="F:ATPase-coupled transmembrane transporter activity"/>
    <property type="evidence" value="ECO:0007669"/>
    <property type="project" value="TreeGrafter"/>
</dbReference>
<dbReference type="InterPro" id="IPR003439">
    <property type="entry name" value="ABC_transporter-like_ATP-bd"/>
</dbReference>
<evidence type="ECO:0000256" key="1">
    <source>
        <dbReference type="ARBA" id="ARBA00005417"/>
    </source>
</evidence>
<evidence type="ECO:0000256" key="2">
    <source>
        <dbReference type="ARBA" id="ARBA00022448"/>
    </source>
</evidence>
<protein>
    <submittedName>
        <fullName evidence="10">Energy-coupling factor transport system ATP-binding protein</fullName>
    </submittedName>
    <submittedName>
        <fullName evidence="9">Energy-coupling factor transporter ATP-binding protein EcfA1</fullName>
    </submittedName>
</protein>
<comment type="similarity">
    <text evidence="1">Belongs to the ABC transporter superfamily.</text>
</comment>
<evidence type="ECO:0000256" key="7">
    <source>
        <dbReference type="ARBA" id="ARBA00023136"/>
    </source>
</evidence>
<dbReference type="SMART" id="SM00382">
    <property type="entry name" value="AAA"/>
    <property type="match status" value="1"/>
</dbReference>
<dbReference type="InterPro" id="IPR027417">
    <property type="entry name" value="P-loop_NTPase"/>
</dbReference>
<dbReference type="SUPFAM" id="SSF52540">
    <property type="entry name" value="P-loop containing nucleoside triphosphate hydrolases"/>
    <property type="match status" value="1"/>
</dbReference>
<name>A0A1H2W5H7_9BACL</name>
<reference evidence="10" key="1">
    <citation type="submission" date="2016-10" db="EMBL/GenBank/DDBJ databases">
        <authorList>
            <person name="de Groot N.N."/>
        </authorList>
    </citation>
    <scope>NUCLEOTIDE SEQUENCE [LARGE SCALE GENOMIC DNA]</scope>
    <source>
        <strain evidence="10">DSM 12489</strain>
    </source>
</reference>
<keyword evidence="4" id="KW-0547">Nucleotide-binding</keyword>
<dbReference type="GO" id="GO:0043190">
    <property type="term" value="C:ATP-binding cassette (ABC) transporter complex"/>
    <property type="evidence" value="ECO:0007669"/>
    <property type="project" value="TreeGrafter"/>
</dbReference>
<dbReference type="Proteomes" id="UP000182589">
    <property type="component" value="Unassembled WGS sequence"/>
</dbReference>
<keyword evidence="2" id="KW-0813">Transport</keyword>
<evidence type="ECO:0000313" key="10">
    <source>
        <dbReference type="EMBL" id="SDW75339.1"/>
    </source>
</evidence>
<dbReference type="InterPro" id="IPR050095">
    <property type="entry name" value="ECF_ABC_transporter_ATP-bd"/>
</dbReference>
<reference evidence="11" key="2">
    <citation type="submission" date="2016-10" db="EMBL/GenBank/DDBJ databases">
        <authorList>
            <person name="Varghese N."/>
        </authorList>
    </citation>
    <scope>NUCLEOTIDE SEQUENCE [LARGE SCALE GENOMIC DNA]</scope>
    <source>
        <strain evidence="11">DSM 12489</strain>
    </source>
</reference>
<dbReference type="InterPro" id="IPR003593">
    <property type="entry name" value="AAA+_ATPase"/>
</dbReference>
<dbReference type="Pfam" id="PF00005">
    <property type="entry name" value="ABC_tran"/>
    <property type="match status" value="1"/>
</dbReference>
<keyword evidence="6" id="KW-1278">Translocase</keyword>
<dbReference type="GO" id="GO:0016887">
    <property type="term" value="F:ATP hydrolysis activity"/>
    <property type="evidence" value="ECO:0007669"/>
    <property type="project" value="InterPro"/>
</dbReference>
<dbReference type="Gene3D" id="3.40.50.300">
    <property type="entry name" value="P-loop containing nucleotide triphosphate hydrolases"/>
    <property type="match status" value="1"/>
</dbReference>
<accession>A0A1H2W5H7</accession>
<evidence type="ECO:0000313" key="9">
    <source>
        <dbReference type="EMBL" id="GLV14812.1"/>
    </source>
</evidence>
<dbReference type="PANTHER" id="PTHR43553:SF24">
    <property type="entry name" value="ENERGY-COUPLING FACTOR TRANSPORTER ATP-BINDING PROTEIN ECFA1"/>
    <property type="match status" value="1"/>
</dbReference>
<dbReference type="PROSITE" id="PS50893">
    <property type="entry name" value="ABC_TRANSPORTER_2"/>
    <property type="match status" value="1"/>
</dbReference>